<organism evidence="4">
    <name type="scientific">Melampsora larici-populina (strain 98AG31 / pathotype 3-4-7)</name>
    <name type="common">Poplar leaf rust fungus</name>
    <dbReference type="NCBI Taxonomy" id="747676"/>
    <lineage>
        <taxon>Eukaryota</taxon>
        <taxon>Fungi</taxon>
        <taxon>Dikarya</taxon>
        <taxon>Basidiomycota</taxon>
        <taxon>Pucciniomycotina</taxon>
        <taxon>Pucciniomycetes</taxon>
        <taxon>Pucciniales</taxon>
        <taxon>Melampsoraceae</taxon>
        <taxon>Melampsora</taxon>
    </lineage>
</organism>
<dbReference type="KEGG" id="mlr:MELLADRAFT_115407"/>
<feature type="transmembrane region" description="Helical" evidence="2">
    <location>
        <begin position="196"/>
        <end position="219"/>
    </location>
</feature>
<feature type="compositionally biased region" description="Low complexity" evidence="1">
    <location>
        <begin position="1"/>
        <end position="11"/>
    </location>
</feature>
<dbReference type="Proteomes" id="UP000001072">
    <property type="component" value="Unassembled WGS sequence"/>
</dbReference>
<dbReference type="AlphaFoldDB" id="F4RA87"/>
<dbReference type="VEuPathDB" id="FungiDB:MELLADRAFT_115407"/>
<evidence type="ECO:0000256" key="1">
    <source>
        <dbReference type="SAM" id="MobiDB-lite"/>
    </source>
</evidence>
<keyword evidence="2" id="KW-1133">Transmembrane helix</keyword>
<keyword evidence="4" id="KW-1185">Reference proteome</keyword>
<feature type="region of interest" description="Disordered" evidence="1">
    <location>
        <begin position="1"/>
        <end position="140"/>
    </location>
</feature>
<keyword evidence="2" id="KW-0812">Transmembrane</keyword>
<dbReference type="EMBL" id="GL883094">
    <property type="protein sequence ID" value="EGG10435.1"/>
    <property type="molecule type" value="Genomic_DNA"/>
</dbReference>
<accession>F4RA87</accession>
<sequence>MKSFQKLLKNNKINKGKHKASSSDQQQQASLSEPDRTQHSDLTNTDTDTDTNQDISDELNPSSEVLQGIPENGQSFPQSSTPGRNRQISETLSSITNESRPASRASRLSHGRGPIMPDSDDESLDNHNQQAHSETRLFTPFRTNSNSRSRIYSAMKSPDAGTQRSIIYRSTSTLLTHCSDDSSIRRRAVSSRTKRFCVAFSLFTVALAFLLFAIVHIWIGNLVSQQLKSTDSPLDMIKRGIVISKEPDHVAISGIEENTITLSLAFRMGLDVRQSLGWEHKDMRDANVWQRVESRLAKWFVNTSQNARVIISKPVQIRPLYYSIDQNFTSQLDLSEDKMIEVDLPPFDMPIGYPVEKSTEVSIDEIAKLVRFQLPIKITSSETLKKTLMSAWEDRRVNLAISVADVHVQIEYDRFPSMFHSLLRKRANHDIKSIYKTVTVNVPELPPILENPTQLVHIDGYSFFPLASTADPDDPTRLGIRATASIPNPLSQSRYLSHLDLNMDVPWQFPLQVFLKLPSESEPESIALSNSDTTLSKTNGVLMASVMTVPFRVNQSEERLSLTIEGSLVKQIEDGNATVQSLSGPLSEFLDRFLKGLSTNVSIRYDKGRIEHDNTAHLSNQPVSIHAAYPQTQLILGDNDDDNKDPLPSNSPPPFLESLLAPLDVLLPFPGTTETQILQNITIKDMSFSLSGTTMICSGLVHGVLALPAEMSGLSDMLNITEIFPEVIVFDGDLPSDEDHLIEGGLEEITSRPILFFDQQINRLFSSKRYLIKRNEGKVVNQKDDKGPPTPEPYPTNAFAKLVPPNYIPSQLIQEPSPDNPTKNLTILIAELKDVPLTILPGQGDVFRRYAAKWLFNRGQEGLKTSVRGESDARAIINGFGSINLTGLPVQGTFFVGAKT</sequence>
<dbReference type="HOGENOM" id="CLU_311936_0_0_1"/>
<keyword evidence="2" id="KW-0472">Membrane</keyword>
<reference evidence="4" key="1">
    <citation type="journal article" date="2011" name="Proc. Natl. Acad. Sci. U.S.A.">
        <title>Obligate biotrophy features unraveled by the genomic analysis of rust fungi.</title>
        <authorList>
            <person name="Duplessis S."/>
            <person name="Cuomo C.A."/>
            <person name="Lin Y.-C."/>
            <person name="Aerts A."/>
            <person name="Tisserant E."/>
            <person name="Veneault-Fourrey C."/>
            <person name="Joly D.L."/>
            <person name="Hacquard S."/>
            <person name="Amselem J."/>
            <person name="Cantarel B.L."/>
            <person name="Chiu R."/>
            <person name="Coutinho P.M."/>
            <person name="Feau N."/>
            <person name="Field M."/>
            <person name="Frey P."/>
            <person name="Gelhaye E."/>
            <person name="Goldberg J."/>
            <person name="Grabherr M.G."/>
            <person name="Kodira C.D."/>
            <person name="Kohler A."/>
            <person name="Kuees U."/>
            <person name="Lindquist E.A."/>
            <person name="Lucas S.M."/>
            <person name="Mago R."/>
            <person name="Mauceli E."/>
            <person name="Morin E."/>
            <person name="Murat C."/>
            <person name="Pangilinan J.L."/>
            <person name="Park R."/>
            <person name="Pearson M."/>
            <person name="Quesneville H."/>
            <person name="Rouhier N."/>
            <person name="Sakthikumar S."/>
            <person name="Salamov A.A."/>
            <person name="Schmutz J."/>
            <person name="Selles B."/>
            <person name="Shapiro H."/>
            <person name="Tanguay P."/>
            <person name="Tuskan G.A."/>
            <person name="Henrissat B."/>
            <person name="Van de Peer Y."/>
            <person name="Rouze P."/>
            <person name="Ellis J.G."/>
            <person name="Dodds P.N."/>
            <person name="Schein J.E."/>
            <person name="Zhong S."/>
            <person name="Hamelin R.C."/>
            <person name="Grigoriev I.V."/>
            <person name="Szabo L.J."/>
            <person name="Martin F."/>
        </authorList>
    </citation>
    <scope>NUCLEOTIDE SEQUENCE [LARGE SCALE GENOMIC DNA]</scope>
    <source>
        <strain evidence="4">98AG31 / pathotype 3-4-7</strain>
    </source>
</reference>
<proteinExistence type="predicted"/>
<name>F4RA87_MELLP</name>
<dbReference type="RefSeq" id="XP_007405905.1">
    <property type="nucleotide sequence ID" value="XM_007405843.1"/>
</dbReference>
<feature type="compositionally biased region" description="Acidic residues" evidence="1">
    <location>
        <begin position="47"/>
        <end position="57"/>
    </location>
</feature>
<evidence type="ECO:0000313" key="3">
    <source>
        <dbReference type="EMBL" id="EGG10435.1"/>
    </source>
</evidence>
<evidence type="ECO:0000256" key="2">
    <source>
        <dbReference type="SAM" id="Phobius"/>
    </source>
</evidence>
<dbReference type="eggNOG" id="ENOG502S3F5">
    <property type="taxonomic scope" value="Eukaryota"/>
</dbReference>
<gene>
    <name evidence="3" type="ORF">MELLADRAFT_115407</name>
</gene>
<protein>
    <submittedName>
        <fullName evidence="3">Uncharacterized protein</fullName>
    </submittedName>
</protein>
<dbReference type="OrthoDB" id="2507415at2759"/>
<evidence type="ECO:0000313" key="4">
    <source>
        <dbReference type="Proteomes" id="UP000001072"/>
    </source>
</evidence>
<dbReference type="InParanoid" id="F4RA87"/>
<dbReference type="GeneID" id="18925592"/>
<feature type="compositionally biased region" description="Polar residues" evidence="1">
    <location>
        <begin position="72"/>
        <end position="100"/>
    </location>
</feature>